<dbReference type="GO" id="GO:0003676">
    <property type="term" value="F:nucleic acid binding"/>
    <property type="evidence" value="ECO:0007669"/>
    <property type="project" value="InterPro"/>
</dbReference>
<protein>
    <submittedName>
        <fullName evidence="12">DEAD/DEAH box helicase</fullName>
    </submittedName>
</protein>
<dbReference type="InterPro" id="IPR011545">
    <property type="entry name" value="DEAD/DEAH_box_helicase_dom"/>
</dbReference>
<dbReference type="InterPro" id="IPR044742">
    <property type="entry name" value="DEAD/DEAH_RhlB"/>
</dbReference>
<gene>
    <name evidence="12" type="ORF">E6K73_00075</name>
</gene>
<accession>A0A538SSE3</accession>
<dbReference type="GO" id="GO:0003724">
    <property type="term" value="F:RNA helicase activity"/>
    <property type="evidence" value="ECO:0007669"/>
    <property type="project" value="InterPro"/>
</dbReference>
<dbReference type="Pfam" id="PF00271">
    <property type="entry name" value="Helicase_C"/>
    <property type="match status" value="1"/>
</dbReference>
<evidence type="ECO:0000259" key="9">
    <source>
        <dbReference type="PROSITE" id="PS51192"/>
    </source>
</evidence>
<evidence type="ECO:0000256" key="3">
    <source>
        <dbReference type="ARBA" id="ARBA00022806"/>
    </source>
</evidence>
<name>A0A538SSE3_UNCEI</name>
<dbReference type="CDD" id="cd00268">
    <property type="entry name" value="DEADc"/>
    <property type="match status" value="1"/>
</dbReference>
<dbReference type="Gene3D" id="3.40.50.300">
    <property type="entry name" value="P-loop containing nucleotide triphosphate hydrolases"/>
    <property type="match status" value="2"/>
</dbReference>
<dbReference type="GO" id="GO:0016787">
    <property type="term" value="F:hydrolase activity"/>
    <property type="evidence" value="ECO:0007669"/>
    <property type="project" value="UniProtKB-KW"/>
</dbReference>
<dbReference type="InterPro" id="IPR027417">
    <property type="entry name" value="P-loop_NTPase"/>
</dbReference>
<keyword evidence="3 7" id="KW-0347">Helicase</keyword>
<evidence type="ECO:0000259" key="10">
    <source>
        <dbReference type="PROSITE" id="PS51194"/>
    </source>
</evidence>
<reference evidence="12 13" key="1">
    <citation type="journal article" date="2019" name="Nat. Microbiol.">
        <title>Mediterranean grassland soil C-N compound turnover is dependent on rainfall and depth, and is mediated by genomically divergent microorganisms.</title>
        <authorList>
            <person name="Diamond S."/>
            <person name="Andeer P.F."/>
            <person name="Li Z."/>
            <person name="Crits-Christoph A."/>
            <person name="Burstein D."/>
            <person name="Anantharaman K."/>
            <person name="Lane K.R."/>
            <person name="Thomas B.C."/>
            <person name="Pan C."/>
            <person name="Northen T.R."/>
            <person name="Banfield J.F."/>
        </authorList>
    </citation>
    <scope>NUCLEOTIDE SEQUENCE [LARGE SCALE GENOMIC DNA]</scope>
    <source>
        <strain evidence="12">WS_3</strain>
    </source>
</reference>
<evidence type="ECO:0000256" key="5">
    <source>
        <dbReference type="ARBA" id="ARBA00038437"/>
    </source>
</evidence>
<feature type="short sequence motif" description="Q motif" evidence="6">
    <location>
        <begin position="1"/>
        <end position="29"/>
    </location>
</feature>
<organism evidence="12 13">
    <name type="scientific">Eiseniibacteriota bacterium</name>
    <dbReference type="NCBI Taxonomy" id="2212470"/>
    <lineage>
        <taxon>Bacteria</taxon>
        <taxon>Candidatus Eiseniibacteriota</taxon>
    </lineage>
</organism>
<dbReference type="PROSITE" id="PS51194">
    <property type="entry name" value="HELICASE_CTER"/>
    <property type="match status" value="1"/>
</dbReference>
<dbReference type="PROSITE" id="PS51192">
    <property type="entry name" value="HELICASE_ATP_BIND_1"/>
    <property type="match status" value="1"/>
</dbReference>
<evidence type="ECO:0000313" key="12">
    <source>
        <dbReference type="EMBL" id="TMQ54313.1"/>
    </source>
</evidence>
<evidence type="ECO:0000256" key="4">
    <source>
        <dbReference type="ARBA" id="ARBA00022840"/>
    </source>
</evidence>
<keyword evidence="1 7" id="KW-0547">Nucleotide-binding</keyword>
<dbReference type="InterPro" id="IPR014001">
    <property type="entry name" value="Helicase_ATP-bd"/>
</dbReference>
<feature type="domain" description="Helicase ATP-binding" evidence="9">
    <location>
        <begin position="32"/>
        <end position="203"/>
    </location>
</feature>
<feature type="compositionally biased region" description="Basic residues" evidence="8">
    <location>
        <begin position="457"/>
        <end position="474"/>
    </location>
</feature>
<evidence type="ECO:0000256" key="2">
    <source>
        <dbReference type="ARBA" id="ARBA00022801"/>
    </source>
</evidence>
<dbReference type="InterPro" id="IPR000629">
    <property type="entry name" value="RNA-helicase_DEAD-box_CS"/>
</dbReference>
<keyword evidence="4 7" id="KW-0067">ATP-binding</keyword>
<dbReference type="SUPFAM" id="SSF52540">
    <property type="entry name" value="P-loop containing nucleoside triphosphate hydrolases"/>
    <property type="match status" value="2"/>
</dbReference>
<evidence type="ECO:0000256" key="7">
    <source>
        <dbReference type="RuleBase" id="RU000492"/>
    </source>
</evidence>
<evidence type="ECO:0000313" key="13">
    <source>
        <dbReference type="Proteomes" id="UP000320184"/>
    </source>
</evidence>
<dbReference type="InterPro" id="IPR001650">
    <property type="entry name" value="Helicase_C-like"/>
</dbReference>
<evidence type="ECO:0000256" key="8">
    <source>
        <dbReference type="SAM" id="MobiDB-lite"/>
    </source>
</evidence>
<evidence type="ECO:0000256" key="1">
    <source>
        <dbReference type="ARBA" id="ARBA00022741"/>
    </source>
</evidence>
<dbReference type="PANTHER" id="PTHR47959">
    <property type="entry name" value="ATP-DEPENDENT RNA HELICASE RHLE-RELATED"/>
    <property type="match status" value="1"/>
</dbReference>
<dbReference type="SMART" id="SM00487">
    <property type="entry name" value="DEXDc"/>
    <property type="match status" value="1"/>
</dbReference>
<feature type="domain" description="DEAD-box RNA helicase Q" evidence="11">
    <location>
        <begin position="1"/>
        <end position="29"/>
    </location>
</feature>
<feature type="domain" description="Helicase C-terminal" evidence="10">
    <location>
        <begin position="230"/>
        <end position="374"/>
    </location>
</feature>
<dbReference type="Pfam" id="PF00270">
    <property type="entry name" value="DEAD"/>
    <property type="match status" value="1"/>
</dbReference>
<sequence length="474" mass="51366">MTFASLGLPSPILKGIRAAGLTEATPVQSKAIPTIMQGNDLIGIAQSGSGKTGAYLLPVLARLLDRSSRLRGIILVPSRELAAYVETRARDYARFTDLKIGVVFTGAPLQAQERMLREQSVNLLVATPGRLLELHARGCLNFADVEILVLDEADRMVALGLAPDLRKLLKLLPETRQTLLFTLTIPPELNRLAKEALVEPVRVDTAPPTKPSTGITQAIYPVSRELKPALLDEMLTRTEVRNTIILTRSRTAADRLTRLLQRRGFAVAVLDEHPSQGAREQALDDLRRGRVQILVASEASARSLDVAGTAHVVNYDVPQTPEDYVHRLGRAGRADTVGDAFTLMSPEEQNDVAAIEGFLGRAIPRVMLPDFDYDMQPGEFKRVVGFEEETVAAGSRPGGVAAAATHIASVTRPGTNGRPALRPSHPAHKTPAAGPKKKVRVAARKTKRVIASAAAKSKARPRPRPAKPVRARRV</sequence>
<comment type="caution">
    <text evidence="12">The sequence shown here is derived from an EMBL/GenBank/DDBJ whole genome shotgun (WGS) entry which is preliminary data.</text>
</comment>
<evidence type="ECO:0000259" key="11">
    <source>
        <dbReference type="PROSITE" id="PS51195"/>
    </source>
</evidence>
<comment type="similarity">
    <text evidence="5 7">Belongs to the DEAD box helicase family.</text>
</comment>
<dbReference type="InterPro" id="IPR014014">
    <property type="entry name" value="RNA_helicase_DEAD_Q_motif"/>
</dbReference>
<dbReference type="PROSITE" id="PS51195">
    <property type="entry name" value="Q_MOTIF"/>
    <property type="match status" value="1"/>
</dbReference>
<dbReference type="InterPro" id="IPR050079">
    <property type="entry name" value="DEAD_box_RNA_helicase"/>
</dbReference>
<dbReference type="GO" id="GO:0005829">
    <property type="term" value="C:cytosol"/>
    <property type="evidence" value="ECO:0007669"/>
    <property type="project" value="TreeGrafter"/>
</dbReference>
<feature type="compositionally biased region" description="Basic residues" evidence="8">
    <location>
        <begin position="435"/>
        <end position="448"/>
    </location>
</feature>
<proteinExistence type="inferred from homology"/>
<feature type="region of interest" description="Disordered" evidence="8">
    <location>
        <begin position="411"/>
        <end position="474"/>
    </location>
</feature>
<dbReference type="PROSITE" id="PS00039">
    <property type="entry name" value="DEAD_ATP_HELICASE"/>
    <property type="match status" value="1"/>
</dbReference>
<dbReference type="EMBL" id="VBOT01000001">
    <property type="protein sequence ID" value="TMQ54313.1"/>
    <property type="molecule type" value="Genomic_DNA"/>
</dbReference>
<dbReference type="PANTHER" id="PTHR47959:SF13">
    <property type="entry name" value="ATP-DEPENDENT RNA HELICASE RHLE"/>
    <property type="match status" value="1"/>
</dbReference>
<dbReference type="GO" id="GO:0005524">
    <property type="term" value="F:ATP binding"/>
    <property type="evidence" value="ECO:0007669"/>
    <property type="project" value="UniProtKB-KW"/>
</dbReference>
<dbReference type="AlphaFoldDB" id="A0A538SSE3"/>
<dbReference type="Proteomes" id="UP000320184">
    <property type="component" value="Unassembled WGS sequence"/>
</dbReference>
<dbReference type="SMART" id="SM00490">
    <property type="entry name" value="HELICc"/>
    <property type="match status" value="1"/>
</dbReference>
<evidence type="ECO:0000256" key="6">
    <source>
        <dbReference type="PROSITE-ProRule" id="PRU00552"/>
    </source>
</evidence>
<keyword evidence="2 7" id="KW-0378">Hydrolase</keyword>
<dbReference type="CDD" id="cd18787">
    <property type="entry name" value="SF2_C_DEAD"/>
    <property type="match status" value="1"/>
</dbReference>